<feature type="transmembrane region" description="Helical" evidence="1">
    <location>
        <begin position="48"/>
        <end position="71"/>
    </location>
</feature>
<feature type="domain" description="Type II secretion system protein GspE N-terminal" evidence="2">
    <location>
        <begin position="93"/>
        <end position="166"/>
    </location>
</feature>
<gene>
    <name evidence="3" type="ORF">DLNHIDIE_01961</name>
</gene>
<feature type="transmembrane region" description="Helical" evidence="1">
    <location>
        <begin position="237"/>
        <end position="259"/>
    </location>
</feature>
<keyword evidence="1" id="KW-0472">Membrane</keyword>
<evidence type="ECO:0000256" key="1">
    <source>
        <dbReference type="SAM" id="Phobius"/>
    </source>
</evidence>
<proteinExistence type="predicted"/>
<comment type="caution">
    <text evidence="3">The sequence shown here is derived from an EMBL/GenBank/DDBJ whole genome shotgun (WGS) entry which is preliminary data.</text>
</comment>
<keyword evidence="1" id="KW-1133">Transmembrane helix</keyword>
<feature type="transmembrane region" description="Helical" evidence="1">
    <location>
        <begin position="349"/>
        <end position="368"/>
    </location>
</feature>
<evidence type="ECO:0000259" key="2">
    <source>
        <dbReference type="Pfam" id="PF05157"/>
    </source>
</evidence>
<feature type="transmembrane region" description="Helical" evidence="1">
    <location>
        <begin position="516"/>
        <end position="537"/>
    </location>
</feature>
<evidence type="ECO:0000313" key="4">
    <source>
        <dbReference type="Proteomes" id="UP000315403"/>
    </source>
</evidence>
<dbReference type="InterPro" id="IPR037257">
    <property type="entry name" value="T2SS_E_N_sf"/>
</dbReference>
<accession>A0A543Q6X4</accession>
<dbReference type="AlphaFoldDB" id="A0A543Q6X4"/>
<feature type="transmembrane region" description="Helical" evidence="1">
    <location>
        <begin position="380"/>
        <end position="397"/>
    </location>
</feature>
<name>A0A543Q6X4_ACITH</name>
<protein>
    <recommendedName>
        <fullName evidence="2">Type II secretion system protein GspE N-terminal domain-containing protein</fullName>
    </recommendedName>
</protein>
<dbReference type="Pfam" id="PF05157">
    <property type="entry name" value="MshEN"/>
    <property type="match status" value="1"/>
</dbReference>
<reference evidence="3 4" key="1">
    <citation type="submission" date="2019-03" db="EMBL/GenBank/DDBJ databases">
        <title>New insights into Acidothiobacillus thiooxidans sulfur metabolism through coupled gene expression, solution geochemistry, microscopy and spectroscopy analyses.</title>
        <authorList>
            <person name="Camacho D."/>
            <person name="Frazao R."/>
            <person name="Fouillen A."/>
            <person name="Nanci A."/>
            <person name="Lang B.F."/>
            <person name="Apte S.C."/>
            <person name="Baron C."/>
            <person name="Warren L.A."/>
        </authorList>
    </citation>
    <scope>NUCLEOTIDE SEQUENCE [LARGE SCALE GENOMIC DNA]</scope>
    <source>
        <strain evidence="3 4">ATCC 19377</strain>
    </source>
</reference>
<dbReference type="SUPFAM" id="SSF160246">
    <property type="entry name" value="EspE N-terminal domain-like"/>
    <property type="match status" value="1"/>
</dbReference>
<dbReference type="InterPro" id="IPR007831">
    <property type="entry name" value="T2SS_GspE_N"/>
</dbReference>
<dbReference type="EMBL" id="SZUV01000001">
    <property type="protein sequence ID" value="TQN52077.1"/>
    <property type="molecule type" value="Genomic_DNA"/>
</dbReference>
<dbReference type="Proteomes" id="UP000315403">
    <property type="component" value="Unassembled WGS sequence"/>
</dbReference>
<feature type="transmembrane region" description="Helical" evidence="1">
    <location>
        <begin position="485"/>
        <end position="504"/>
    </location>
</feature>
<sequence length="576" mass="64405">MHPFLMDQFIISIIIYPEILLPATTAGHCCHDLFIMGGLHLHYLRRRMLAVTHVGILPLSIIIWGITIDALPKEKLIDDLKDRYACPVVEYDEGLVASQAILRRLDVDTLRNELWLPVSWTAEGAEVIVCAPDDPALLAHIRQTLGVENLTFRVATRPDLIRLIENSADLNDDFPVYGGRTPLAKVRTYLAGERTRYSAQRTRFARSRTGLALARTGVALTSIGVAFLRLFGGGAWLFFEIPLLVFGILAMIDGLLWYLPARRESRAIKTYLPYAVPENYSALNVIDPGGQMAFRRSPVVAGAAGLREAWDALSPVERRRFLANDRTNLAEERTILAYLRTMMAKARTGLAFARTGVAFAAIGIGFIRKFPTGPWSIFDWSLIAIGLFMLVEGFLWYHPGRDAANRALEAVSNAHVKRGPWDRIFPSLCLYTHNIDPLVEANAGQARPGVFATTGLALERTTLADKRNVMSRLRTVMARARTGMAFIRTGFSIMTVGAGLYIYFEFTGHVDILWTIFDAALVIIGLYLIVDGLRWYLPAERVKRSSPLVDGSFEIADADYSQPKSAWKRTNYPHEH</sequence>
<organism evidence="3 4">
    <name type="scientific">Acidithiobacillus thiooxidans ATCC 19377</name>
    <dbReference type="NCBI Taxonomy" id="637390"/>
    <lineage>
        <taxon>Bacteria</taxon>
        <taxon>Pseudomonadati</taxon>
        <taxon>Pseudomonadota</taxon>
        <taxon>Acidithiobacillia</taxon>
        <taxon>Acidithiobacillales</taxon>
        <taxon>Acidithiobacillaceae</taxon>
        <taxon>Acidithiobacillus</taxon>
    </lineage>
</organism>
<evidence type="ECO:0000313" key="3">
    <source>
        <dbReference type="EMBL" id="TQN52077.1"/>
    </source>
</evidence>
<feature type="transmembrane region" description="Helical" evidence="1">
    <location>
        <begin position="211"/>
        <end position="231"/>
    </location>
</feature>
<keyword evidence="1" id="KW-0812">Transmembrane</keyword>